<keyword evidence="1" id="KW-0862">Zinc</keyword>
<dbReference type="GO" id="GO:0003676">
    <property type="term" value="F:nucleic acid binding"/>
    <property type="evidence" value="ECO:0007669"/>
    <property type="project" value="InterPro"/>
</dbReference>
<sequence>MLLSSSVSSVDNNGEGDSLLKDSNIKKVRFKESGVNFEGVMVVEDSITKEVHPKESDMIPEEVMVVESSPTPSLSWKDMLDVKKSVVDGVPSIDFSKRVYKLLEKEMSTAVVLKMFGRNLGITTLHNILYRIWKPSKPFQLIDVENGYFLAKFQSTVDYDKLLSQGPWVIFSHYLTVQPWTIDFNPKLPYPNMVLSWIQLPDLPNDLYQKQILLEIGGMVGKVTKLDFNTDSKARGRYVCIAVYVNLGGPLISNILINGSPQRIEYENLPMVCFKCGRYGRIKENCPVSTNSSELKEKGETMEQTSSPSVAAGDEEYSPWMLVERRSRRSTIDGIKKEIFLNERKSWDQDLIH</sequence>
<proteinExistence type="predicted"/>
<dbReference type="OrthoDB" id="1096772at2759"/>
<dbReference type="PANTHER" id="PTHR31286:SF173">
    <property type="entry name" value="DUF4283 DOMAIN-CONTAINING PROTEIN"/>
    <property type="match status" value="1"/>
</dbReference>
<reference evidence="4 5" key="1">
    <citation type="journal article" date="2021" name="bioRxiv">
        <title>The Gossypium anomalum genome as a resource for cotton improvement and evolutionary analysis of hybrid incompatibility.</title>
        <authorList>
            <person name="Grover C.E."/>
            <person name="Yuan D."/>
            <person name="Arick M.A."/>
            <person name="Miller E.R."/>
            <person name="Hu G."/>
            <person name="Peterson D.G."/>
            <person name="Wendel J.F."/>
            <person name="Udall J.A."/>
        </authorList>
    </citation>
    <scope>NUCLEOTIDE SEQUENCE [LARGE SCALE GENOMIC DNA]</scope>
    <source>
        <strain evidence="4">JFW-Udall</strain>
        <tissue evidence="4">Leaf</tissue>
    </source>
</reference>
<dbReference type="InterPro" id="IPR025558">
    <property type="entry name" value="DUF4283"/>
</dbReference>
<dbReference type="PANTHER" id="PTHR31286">
    <property type="entry name" value="GLYCINE-RICH CELL WALL STRUCTURAL PROTEIN 1.8-LIKE"/>
    <property type="match status" value="1"/>
</dbReference>
<gene>
    <name evidence="4" type="ORF">CXB51_036149</name>
</gene>
<organism evidence="4 5">
    <name type="scientific">Gossypium anomalum</name>
    <dbReference type="NCBI Taxonomy" id="47600"/>
    <lineage>
        <taxon>Eukaryota</taxon>
        <taxon>Viridiplantae</taxon>
        <taxon>Streptophyta</taxon>
        <taxon>Embryophyta</taxon>
        <taxon>Tracheophyta</taxon>
        <taxon>Spermatophyta</taxon>
        <taxon>Magnoliopsida</taxon>
        <taxon>eudicotyledons</taxon>
        <taxon>Gunneridae</taxon>
        <taxon>Pentapetalae</taxon>
        <taxon>rosids</taxon>
        <taxon>malvids</taxon>
        <taxon>Malvales</taxon>
        <taxon>Malvaceae</taxon>
        <taxon>Malvoideae</taxon>
        <taxon>Gossypium</taxon>
    </lineage>
</organism>
<accession>A0A8J6CJ89</accession>
<dbReference type="InterPro" id="IPR040256">
    <property type="entry name" value="At4g02000-like"/>
</dbReference>
<evidence type="ECO:0000256" key="1">
    <source>
        <dbReference type="PROSITE-ProRule" id="PRU00047"/>
    </source>
</evidence>
<dbReference type="EMBL" id="JAHUZN010000013">
    <property type="protein sequence ID" value="KAG8472190.1"/>
    <property type="molecule type" value="Genomic_DNA"/>
</dbReference>
<evidence type="ECO:0000313" key="4">
    <source>
        <dbReference type="EMBL" id="KAG8472190.1"/>
    </source>
</evidence>
<dbReference type="Proteomes" id="UP000701853">
    <property type="component" value="Chromosome 13"/>
</dbReference>
<protein>
    <recommendedName>
        <fullName evidence="3">CCHC-type domain-containing protein</fullName>
    </recommendedName>
</protein>
<feature type="domain" description="CCHC-type" evidence="3">
    <location>
        <begin position="273"/>
        <end position="287"/>
    </location>
</feature>
<name>A0A8J6CJ89_9ROSI</name>
<evidence type="ECO:0000313" key="5">
    <source>
        <dbReference type="Proteomes" id="UP000701853"/>
    </source>
</evidence>
<keyword evidence="1" id="KW-0863">Zinc-finger</keyword>
<dbReference type="InterPro" id="IPR001878">
    <property type="entry name" value="Znf_CCHC"/>
</dbReference>
<evidence type="ECO:0000256" key="2">
    <source>
        <dbReference type="SAM" id="MobiDB-lite"/>
    </source>
</evidence>
<dbReference type="PROSITE" id="PS50158">
    <property type="entry name" value="ZF_CCHC"/>
    <property type="match status" value="1"/>
</dbReference>
<feature type="region of interest" description="Disordered" evidence="2">
    <location>
        <begin position="289"/>
        <end position="313"/>
    </location>
</feature>
<comment type="caution">
    <text evidence="4">The sequence shown here is derived from an EMBL/GenBank/DDBJ whole genome shotgun (WGS) entry which is preliminary data.</text>
</comment>
<keyword evidence="5" id="KW-1185">Reference proteome</keyword>
<dbReference type="GO" id="GO:0008270">
    <property type="term" value="F:zinc ion binding"/>
    <property type="evidence" value="ECO:0007669"/>
    <property type="project" value="UniProtKB-KW"/>
</dbReference>
<dbReference type="AlphaFoldDB" id="A0A8J6CJ89"/>
<dbReference type="Pfam" id="PF14111">
    <property type="entry name" value="DUF4283"/>
    <property type="match status" value="1"/>
</dbReference>
<evidence type="ECO:0000259" key="3">
    <source>
        <dbReference type="PROSITE" id="PS50158"/>
    </source>
</evidence>
<keyword evidence="1" id="KW-0479">Metal-binding</keyword>